<dbReference type="InterPro" id="IPR035940">
    <property type="entry name" value="CAP_sf"/>
</dbReference>
<dbReference type="InterPro" id="IPR013128">
    <property type="entry name" value="Peptidase_C1A"/>
</dbReference>
<dbReference type="InParanoid" id="D3BBK2"/>
<dbReference type="SUPFAM" id="SSF55797">
    <property type="entry name" value="PR-1-like"/>
    <property type="match status" value="1"/>
</dbReference>
<dbReference type="GO" id="GO:0006508">
    <property type="term" value="P:proteolysis"/>
    <property type="evidence" value="ECO:0007669"/>
    <property type="project" value="InterPro"/>
</dbReference>
<feature type="domain" description="Peptidase C1A papain C-terminal" evidence="5">
    <location>
        <begin position="199"/>
        <end position="363"/>
    </location>
</feature>
<evidence type="ECO:0000259" key="4">
    <source>
        <dbReference type="SMART" id="SM00198"/>
    </source>
</evidence>
<comment type="similarity">
    <text evidence="1">Belongs to the peptidase C1 family.</text>
</comment>
<organism evidence="6 7">
    <name type="scientific">Heterostelium pallidum (strain ATCC 26659 / Pp 5 / PN500)</name>
    <name type="common">Cellular slime mold</name>
    <name type="synonym">Polysphondylium pallidum</name>
    <dbReference type="NCBI Taxonomy" id="670386"/>
    <lineage>
        <taxon>Eukaryota</taxon>
        <taxon>Amoebozoa</taxon>
        <taxon>Evosea</taxon>
        <taxon>Eumycetozoa</taxon>
        <taxon>Dictyostelia</taxon>
        <taxon>Acytosteliales</taxon>
        <taxon>Acytosteliaceae</taxon>
        <taxon>Heterostelium</taxon>
    </lineage>
</organism>
<dbReference type="PANTHER" id="PTHR12411">
    <property type="entry name" value="CYSTEINE PROTEASE FAMILY C1-RELATED"/>
    <property type="match status" value="1"/>
</dbReference>
<dbReference type="InterPro" id="IPR000668">
    <property type="entry name" value="Peptidase_C1A_C"/>
</dbReference>
<dbReference type="AlphaFoldDB" id="D3BBK2"/>
<dbReference type="GeneID" id="31361354"/>
<dbReference type="SMART" id="SM00198">
    <property type="entry name" value="SCP"/>
    <property type="match status" value="1"/>
</dbReference>
<feature type="region of interest" description="Disordered" evidence="2">
    <location>
        <begin position="140"/>
        <end position="190"/>
    </location>
</feature>
<feature type="compositionally biased region" description="Low complexity" evidence="2">
    <location>
        <begin position="146"/>
        <end position="166"/>
    </location>
</feature>
<dbReference type="InterPro" id="IPR000169">
    <property type="entry name" value="Pept_cys_AS"/>
</dbReference>
<feature type="compositionally biased region" description="Low complexity" evidence="2">
    <location>
        <begin position="180"/>
        <end position="189"/>
    </location>
</feature>
<evidence type="ECO:0000256" key="2">
    <source>
        <dbReference type="SAM" id="MobiDB-lite"/>
    </source>
</evidence>
<dbReference type="InterPro" id="IPR038765">
    <property type="entry name" value="Papain-like_cys_pep_sf"/>
</dbReference>
<dbReference type="SMART" id="SM00645">
    <property type="entry name" value="Pept_C1"/>
    <property type="match status" value="1"/>
</dbReference>
<comment type="caution">
    <text evidence="6">The sequence shown here is derived from an EMBL/GenBank/DDBJ whole genome shotgun (WGS) entry which is preliminary data.</text>
</comment>
<accession>D3BBK2</accession>
<dbReference type="CDD" id="cd05380">
    <property type="entry name" value="CAP_euk"/>
    <property type="match status" value="1"/>
</dbReference>
<keyword evidence="7" id="KW-1185">Reference proteome</keyword>
<dbReference type="InterPro" id="IPR039417">
    <property type="entry name" value="Peptidase_C1A_papain-like"/>
</dbReference>
<evidence type="ECO:0000313" key="6">
    <source>
        <dbReference type="EMBL" id="EFA81035.1"/>
    </source>
</evidence>
<dbReference type="CDD" id="cd02248">
    <property type="entry name" value="Peptidase_C1A"/>
    <property type="match status" value="1"/>
</dbReference>
<protein>
    <submittedName>
        <fullName evidence="6">Uncharacterized protein</fullName>
    </submittedName>
</protein>
<feature type="chain" id="PRO_5018560029" evidence="3">
    <location>
        <begin position="22"/>
        <end position="363"/>
    </location>
</feature>
<feature type="domain" description="SCP" evidence="4">
    <location>
        <begin position="26"/>
        <end position="136"/>
    </location>
</feature>
<dbReference type="EMBL" id="ADBJ01000026">
    <property type="protein sequence ID" value="EFA81035.1"/>
    <property type="molecule type" value="Genomic_DNA"/>
</dbReference>
<dbReference type="RefSeq" id="XP_020433153.1">
    <property type="nucleotide sequence ID" value="XM_020576741.1"/>
</dbReference>
<dbReference type="Gene3D" id="3.40.33.10">
    <property type="entry name" value="CAP"/>
    <property type="match status" value="2"/>
</dbReference>
<dbReference type="Gene3D" id="3.90.70.10">
    <property type="entry name" value="Cysteine proteinases"/>
    <property type="match status" value="1"/>
</dbReference>
<evidence type="ECO:0000256" key="3">
    <source>
        <dbReference type="SAM" id="SignalP"/>
    </source>
</evidence>
<reference evidence="6 7" key="1">
    <citation type="journal article" date="2011" name="Genome Res.">
        <title>Phylogeny-wide analysis of social amoeba genomes highlights ancient origins for complex intercellular communication.</title>
        <authorList>
            <person name="Heidel A.J."/>
            <person name="Lawal H.M."/>
            <person name="Felder M."/>
            <person name="Schilde C."/>
            <person name="Helps N.R."/>
            <person name="Tunggal B."/>
            <person name="Rivero F."/>
            <person name="John U."/>
            <person name="Schleicher M."/>
            <person name="Eichinger L."/>
            <person name="Platzer M."/>
            <person name="Noegel A.A."/>
            <person name="Schaap P."/>
            <person name="Gloeckner G."/>
        </authorList>
    </citation>
    <scope>NUCLEOTIDE SEQUENCE [LARGE SCALE GENOMIC DNA]</scope>
    <source>
        <strain evidence="7">ATCC 26659 / Pp 5 / PN500</strain>
    </source>
</reference>
<evidence type="ECO:0000313" key="7">
    <source>
        <dbReference type="Proteomes" id="UP000001396"/>
    </source>
</evidence>
<dbReference type="OMA" id="YPYKAVT"/>
<dbReference type="GO" id="GO:0008234">
    <property type="term" value="F:cysteine-type peptidase activity"/>
    <property type="evidence" value="ECO:0007669"/>
    <property type="project" value="InterPro"/>
</dbReference>
<dbReference type="PROSITE" id="PS00139">
    <property type="entry name" value="THIOL_PROTEASE_CYS"/>
    <property type="match status" value="1"/>
</dbReference>
<dbReference type="Proteomes" id="UP000001396">
    <property type="component" value="Unassembled WGS sequence"/>
</dbReference>
<evidence type="ECO:0000259" key="5">
    <source>
        <dbReference type="SMART" id="SM00645"/>
    </source>
</evidence>
<proteinExistence type="inferred from homology"/>
<name>D3BBK2_HETP5</name>
<keyword evidence="3" id="KW-0732">Signal</keyword>
<sequence>MIHKLFLTICIIVNLIFFVQSQCTADDIKNIVNVHNTIRNDAGITFGPKPLQPLPQLTWSNTIAQKLQSFVSSCQYNTVPGPNFSNYGYASFRIGGKFDPIRLVWGSTTEIGCGKMSCDSITWLLCGYSPSGGIVGMNPYPSIYDNPSQPTNTPQPTSRPSNTPRPTNTPQPTNTPNPTPSKSTPPSQSGLIDGVLSLVNGILDWRTINGVVTSIKDQGQCGGCWSFTSAASLESNYLINNTGSSSDLDLSEQYFIDCTYGRDGCNGGNAGDVFRKFQQSGAIMNSDDPYSGRYTGRCQFNTPTIKWTGFKTVQPNKQAFLDELKYGPIAVSLYADQGFMNYRNVIIGLLKTHGHRIGASQVL</sequence>
<feature type="signal peptide" evidence="3">
    <location>
        <begin position="1"/>
        <end position="21"/>
    </location>
</feature>
<gene>
    <name evidence="6" type="ORF">PPL_05870</name>
</gene>
<dbReference type="Pfam" id="PF00112">
    <property type="entry name" value="Peptidase_C1"/>
    <property type="match status" value="1"/>
</dbReference>
<dbReference type="STRING" id="670386.D3BBK2"/>
<feature type="compositionally biased region" description="Pro residues" evidence="2">
    <location>
        <begin position="167"/>
        <end position="179"/>
    </location>
</feature>
<evidence type="ECO:0000256" key="1">
    <source>
        <dbReference type="ARBA" id="ARBA00008455"/>
    </source>
</evidence>
<dbReference type="SUPFAM" id="SSF54001">
    <property type="entry name" value="Cysteine proteinases"/>
    <property type="match status" value="1"/>
</dbReference>
<dbReference type="InterPro" id="IPR014044">
    <property type="entry name" value="CAP_dom"/>
</dbReference>